<sequence>MQTMSLQTDHPLHPAEDGQDADAKPVSLDDDDIFHILQTNRRRDAIRYLLEHDEPVRMRDVAEYVAAIENDTTVAELNSTERQRVYIPLYQSHLPKLDSEGIIEYNKSRGIVRPTETLELFRPYLELPGADGEGDTDAGRLERRETVLAVTSASLLLASAVGVYAAVNAAATSFALAAVIGAIAIPGLAVGTIATAAFALLVGTNYRPSFGPFSE</sequence>
<keyword evidence="2" id="KW-0812">Transmembrane</keyword>
<gene>
    <name evidence="4" type="ORF">C491_09999</name>
</gene>
<evidence type="ECO:0000313" key="4">
    <source>
        <dbReference type="EMBL" id="ELY58119.1"/>
    </source>
</evidence>
<evidence type="ECO:0000313" key="5">
    <source>
        <dbReference type="Proteomes" id="UP000011688"/>
    </source>
</evidence>
<dbReference type="Proteomes" id="UP000011688">
    <property type="component" value="Unassembled WGS sequence"/>
</dbReference>
<keyword evidence="2" id="KW-1133">Transmembrane helix</keyword>
<dbReference type="AlphaFoldDB" id="L9X8P5"/>
<feature type="transmembrane region" description="Helical" evidence="2">
    <location>
        <begin position="173"/>
        <end position="202"/>
    </location>
</feature>
<feature type="transmembrane region" description="Helical" evidence="2">
    <location>
        <begin position="147"/>
        <end position="167"/>
    </location>
</feature>
<reference evidence="4 5" key="1">
    <citation type="journal article" date="2014" name="PLoS Genet.">
        <title>Phylogenetically driven sequencing of extremely halophilic archaea reveals strategies for static and dynamic osmo-response.</title>
        <authorList>
            <person name="Becker E.A."/>
            <person name="Seitzer P.M."/>
            <person name="Tritt A."/>
            <person name="Larsen D."/>
            <person name="Krusor M."/>
            <person name="Yao A.I."/>
            <person name="Wu D."/>
            <person name="Madern D."/>
            <person name="Eisen J.A."/>
            <person name="Darling A.E."/>
            <person name="Facciotti M.T."/>
        </authorList>
    </citation>
    <scope>NUCLEOTIDE SEQUENCE [LARGE SCALE GENOMIC DNA]</scope>
    <source>
        <strain evidence="4 5">DSM 10524</strain>
    </source>
</reference>
<dbReference type="Pfam" id="PF24035">
    <property type="entry name" value="DUF7344"/>
    <property type="match status" value="1"/>
</dbReference>
<dbReference type="EMBL" id="AOIB01000021">
    <property type="protein sequence ID" value="ELY58119.1"/>
    <property type="molecule type" value="Genomic_DNA"/>
</dbReference>
<proteinExistence type="predicted"/>
<feature type="region of interest" description="Disordered" evidence="1">
    <location>
        <begin position="1"/>
        <end position="25"/>
    </location>
</feature>
<evidence type="ECO:0000256" key="2">
    <source>
        <dbReference type="SAM" id="Phobius"/>
    </source>
</evidence>
<evidence type="ECO:0000256" key="1">
    <source>
        <dbReference type="SAM" id="MobiDB-lite"/>
    </source>
</evidence>
<evidence type="ECO:0000259" key="3">
    <source>
        <dbReference type="Pfam" id="PF24035"/>
    </source>
</evidence>
<dbReference type="eggNOG" id="arCOG03828">
    <property type="taxonomic scope" value="Archaea"/>
</dbReference>
<dbReference type="InterPro" id="IPR055768">
    <property type="entry name" value="DUF7344"/>
</dbReference>
<feature type="domain" description="DUF7344" evidence="3">
    <location>
        <begin position="34"/>
        <end position="113"/>
    </location>
</feature>
<keyword evidence="5" id="KW-1185">Reference proteome</keyword>
<organism evidence="4 5">
    <name type="scientific">Natronococcus amylolyticus DSM 10524</name>
    <dbReference type="NCBI Taxonomy" id="1227497"/>
    <lineage>
        <taxon>Archaea</taxon>
        <taxon>Methanobacteriati</taxon>
        <taxon>Methanobacteriota</taxon>
        <taxon>Stenosarchaea group</taxon>
        <taxon>Halobacteria</taxon>
        <taxon>Halobacteriales</taxon>
        <taxon>Natrialbaceae</taxon>
        <taxon>Natronococcus</taxon>
    </lineage>
</organism>
<comment type="caution">
    <text evidence="4">The sequence shown here is derived from an EMBL/GenBank/DDBJ whole genome shotgun (WGS) entry which is preliminary data.</text>
</comment>
<accession>L9X8P5</accession>
<keyword evidence="2" id="KW-0472">Membrane</keyword>
<protein>
    <recommendedName>
        <fullName evidence="3">DUF7344 domain-containing protein</fullName>
    </recommendedName>
</protein>
<name>L9X8P5_9EURY</name>